<comment type="caution">
    <text evidence="3">The sequence shown here is derived from an EMBL/GenBank/DDBJ whole genome shotgun (WGS) entry which is preliminary data.</text>
</comment>
<dbReference type="Proteomes" id="UP000051645">
    <property type="component" value="Unassembled WGS sequence"/>
</dbReference>
<dbReference type="Proteomes" id="UP000051751">
    <property type="component" value="Unassembled WGS sequence"/>
</dbReference>
<dbReference type="EMBL" id="JQAT01000001">
    <property type="protein sequence ID" value="KRN29199.1"/>
    <property type="molecule type" value="Genomic_DNA"/>
</dbReference>
<dbReference type="InterPro" id="IPR002734">
    <property type="entry name" value="RibDG_C"/>
</dbReference>
<dbReference type="Gene3D" id="3.40.430.10">
    <property type="entry name" value="Dihydrofolate Reductase, subunit A"/>
    <property type="match status" value="1"/>
</dbReference>
<dbReference type="InterPro" id="IPR050765">
    <property type="entry name" value="Riboflavin_Biosynth_HTPR"/>
</dbReference>
<dbReference type="STRING" id="81857.IV38_GL000079"/>
<evidence type="ECO:0000313" key="2">
    <source>
        <dbReference type="EMBL" id="KRN29199.1"/>
    </source>
</evidence>
<dbReference type="AlphaFoldDB" id="A0A0R2FSI8"/>
<sequence>MQEEIKMKKVVLYIAQSLDGYIADKEGSINWFGGQGTAMIDDRTYFKFIKKIDTVIMGRHTYNQIVNESSPDSWAYQGMTSYVLTRKPRPDTDEIKFIQTDAAHLVNDLVEKGGKDIWVVGGATIVDELIKADLIDIYCIATMPIILGAGKRLFESETSEIPLRLVKSKTHDGIITSVYKRREEDDAD</sequence>
<dbReference type="PANTHER" id="PTHR38011:SF11">
    <property type="entry name" value="2,5-DIAMINO-6-RIBOSYLAMINO-4(3H)-PYRIMIDINONE 5'-PHOSPHATE REDUCTASE"/>
    <property type="match status" value="1"/>
</dbReference>
<organism evidence="3 4">
    <name type="scientific">Lactobacillus selangorensis</name>
    <dbReference type="NCBI Taxonomy" id="81857"/>
    <lineage>
        <taxon>Bacteria</taxon>
        <taxon>Bacillati</taxon>
        <taxon>Bacillota</taxon>
        <taxon>Bacilli</taxon>
        <taxon>Lactobacillales</taxon>
        <taxon>Lactobacillaceae</taxon>
        <taxon>Lactobacillus</taxon>
    </lineage>
</organism>
<dbReference type="GO" id="GO:0009231">
    <property type="term" value="P:riboflavin biosynthetic process"/>
    <property type="evidence" value="ECO:0007669"/>
    <property type="project" value="InterPro"/>
</dbReference>
<gene>
    <name evidence="2" type="ORF">IV38_GL000079</name>
    <name evidence="3" type="ORF">IV40_GL001439</name>
</gene>
<name>A0A0R2FSI8_9LACO</name>
<dbReference type="EMBL" id="JQAZ01000004">
    <property type="protein sequence ID" value="KRN31443.1"/>
    <property type="molecule type" value="Genomic_DNA"/>
</dbReference>
<dbReference type="Pfam" id="PF01872">
    <property type="entry name" value="RibD_C"/>
    <property type="match status" value="1"/>
</dbReference>
<proteinExistence type="predicted"/>
<feature type="domain" description="Bacterial bifunctional deaminase-reductase C-terminal" evidence="1">
    <location>
        <begin position="9"/>
        <end position="171"/>
    </location>
</feature>
<evidence type="ECO:0000313" key="4">
    <source>
        <dbReference type="Proteomes" id="UP000051645"/>
    </source>
</evidence>
<evidence type="ECO:0000259" key="1">
    <source>
        <dbReference type="Pfam" id="PF01872"/>
    </source>
</evidence>
<dbReference type="PANTHER" id="PTHR38011">
    <property type="entry name" value="DIHYDROFOLATE REDUCTASE FAMILY PROTEIN (AFU_ORTHOLOGUE AFUA_8G06820)"/>
    <property type="match status" value="1"/>
</dbReference>
<dbReference type="SUPFAM" id="SSF53597">
    <property type="entry name" value="Dihydrofolate reductase-like"/>
    <property type="match status" value="1"/>
</dbReference>
<reference evidence="4 5" key="1">
    <citation type="journal article" date="2015" name="Genome Announc.">
        <title>Expanding the biotechnology potential of lactobacilli through comparative genomics of 213 strains and associated genera.</title>
        <authorList>
            <person name="Sun Z."/>
            <person name="Harris H.M."/>
            <person name="McCann A."/>
            <person name="Guo C."/>
            <person name="Argimon S."/>
            <person name="Zhang W."/>
            <person name="Yang X."/>
            <person name="Jeffery I.B."/>
            <person name="Cooney J.C."/>
            <person name="Kagawa T.F."/>
            <person name="Liu W."/>
            <person name="Song Y."/>
            <person name="Salvetti E."/>
            <person name="Wrobel A."/>
            <person name="Rasinkangas P."/>
            <person name="Parkhill J."/>
            <person name="Rea M.C."/>
            <person name="O'Sullivan O."/>
            <person name="Ritari J."/>
            <person name="Douillard F.P."/>
            <person name="Paul Ross R."/>
            <person name="Yang R."/>
            <person name="Briner A.E."/>
            <person name="Felis G.E."/>
            <person name="de Vos W.M."/>
            <person name="Barrangou R."/>
            <person name="Klaenhammer T.R."/>
            <person name="Caufield P.W."/>
            <person name="Cui Y."/>
            <person name="Zhang H."/>
            <person name="O'Toole P.W."/>
        </authorList>
    </citation>
    <scope>NUCLEOTIDE SEQUENCE [LARGE SCALE GENOMIC DNA]</scope>
    <source>
        <strain evidence="2 5">ATCC BAA-66</strain>
        <strain evidence="3 4">DSM 13344</strain>
    </source>
</reference>
<evidence type="ECO:0000313" key="3">
    <source>
        <dbReference type="EMBL" id="KRN31443.1"/>
    </source>
</evidence>
<evidence type="ECO:0000313" key="5">
    <source>
        <dbReference type="Proteomes" id="UP000051751"/>
    </source>
</evidence>
<keyword evidence="4" id="KW-1185">Reference proteome</keyword>
<dbReference type="InterPro" id="IPR024072">
    <property type="entry name" value="DHFR-like_dom_sf"/>
</dbReference>
<accession>A0A0R2FSI8</accession>
<dbReference type="PATRIC" id="fig|81857.3.peg.76"/>
<protein>
    <submittedName>
        <fullName evidence="3">Dihydrofolate reductase</fullName>
    </submittedName>
</protein>
<dbReference type="GO" id="GO:0008703">
    <property type="term" value="F:5-amino-6-(5-phosphoribosylamino)uracil reductase activity"/>
    <property type="evidence" value="ECO:0007669"/>
    <property type="project" value="InterPro"/>
</dbReference>